<evidence type="ECO:0000313" key="3">
    <source>
        <dbReference type="Proteomes" id="UP000238042"/>
    </source>
</evidence>
<dbReference type="InterPro" id="IPR007621">
    <property type="entry name" value="TPM_dom"/>
</dbReference>
<evidence type="ECO:0000259" key="1">
    <source>
        <dbReference type="Pfam" id="PF04536"/>
    </source>
</evidence>
<dbReference type="OrthoDB" id="9786161at2"/>
<keyword evidence="3" id="KW-1185">Reference proteome</keyword>
<reference evidence="2 3" key="1">
    <citation type="submission" date="2018-02" db="EMBL/GenBank/DDBJ databases">
        <title>Genome sequences of Apibacter spp., gut symbionts of Asian honey bees.</title>
        <authorList>
            <person name="Kwong W.K."/>
            <person name="Steele M.I."/>
            <person name="Moran N.A."/>
        </authorList>
    </citation>
    <scope>NUCLEOTIDE SEQUENCE [LARGE SCALE GENOMIC DNA]</scope>
    <source>
        <strain evidence="3">wkB301</strain>
    </source>
</reference>
<proteinExistence type="predicted"/>
<protein>
    <recommendedName>
        <fullName evidence="1">TPM domain-containing protein</fullName>
    </recommendedName>
</protein>
<sequence>MLFSSEDEKEIIEAIRNAELLSTGEIRVHLDQHLKGDALATAQDIFYKIGMQKTKNRNGVLFYVSENLRKVAIIGDENIHKLVRQSFWNEILEEIIESFKKEKYKEGLINAIFKTGNQLKKYFPSDGDNNENELANEISR</sequence>
<dbReference type="PANTHER" id="PTHR30373">
    <property type="entry name" value="UPF0603 PROTEIN YGCG"/>
    <property type="match status" value="1"/>
</dbReference>
<accession>A0A2S8AAD9</accession>
<comment type="caution">
    <text evidence="2">The sequence shown here is derived from an EMBL/GenBank/DDBJ whole genome shotgun (WGS) entry which is preliminary data.</text>
</comment>
<gene>
    <name evidence="2" type="ORF">C4S77_06845</name>
</gene>
<dbReference type="Gene3D" id="3.10.310.50">
    <property type="match status" value="1"/>
</dbReference>
<name>A0A2S8AAD9_9FLAO</name>
<evidence type="ECO:0000313" key="2">
    <source>
        <dbReference type="EMBL" id="PQL91524.1"/>
    </source>
</evidence>
<organism evidence="2 3">
    <name type="scientific">Apibacter adventoris</name>
    <dbReference type="NCBI Taxonomy" id="1679466"/>
    <lineage>
        <taxon>Bacteria</taxon>
        <taxon>Pseudomonadati</taxon>
        <taxon>Bacteroidota</taxon>
        <taxon>Flavobacteriia</taxon>
        <taxon>Flavobacteriales</taxon>
        <taxon>Weeksellaceae</taxon>
        <taxon>Apibacter</taxon>
    </lineage>
</organism>
<feature type="domain" description="TPM" evidence="1">
    <location>
        <begin position="2"/>
        <end position="112"/>
    </location>
</feature>
<dbReference type="RefSeq" id="WP_105193945.1">
    <property type="nucleotide sequence ID" value="NZ_PSZM01000040.1"/>
</dbReference>
<dbReference type="Pfam" id="PF04536">
    <property type="entry name" value="TPM_phosphatase"/>
    <property type="match status" value="1"/>
</dbReference>
<dbReference type="Proteomes" id="UP000238042">
    <property type="component" value="Unassembled WGS sequence"/>
</dbReference>
<dbReference type="EMBL" id="PSZM01000040">
    <property type="protein sequence ID" value="PQL91524.1"/>
    <property type="molecule type" value="Genomic_DNA"/>
</dbReference>
<dbReference type="AlphaFoldDB" id="A0A2S8AAD9"/>
<dbReference type="PANTHER" id="PTHR30373:SF8">
    <property type="entry name" value="BLL7265 PROTEIN"/>
    <property type="match status" value="1"/>
</dbReference>